<dbReference type="Pfam" id="PF12520">
    <property type="entry name" value="DUF3723"/>
    <property type="match status" value="1"/>
</dbReference>
<evidence type="ECO:0000313" key="2">
    <source>
        <dbReference type="Proteomes" id="UP000002038"/>
    </source>
</evidence>
<dbReference type="EMBL" id="GG657460">
    <property type="protein sequence ID" value="OAT10589.1"/>
    <property type="molecule type" value="Genomic_DNA"/>
</dbReference>
<name>A0A179UTM3_BLAGS</name>
<dbReference type="KEGG" id="bgh:BDBG_06409"/>
<dbReference type="VEuPathDB" id="FungiDB:BDBG_06409"/>
<proteinExistence type="predicted"/>
<accession>A0A179UTM3</accession>
<dbReference type="RefSeq" id="XP_031579411.1">
    <property type="nucleotide sequence ID" value="XM_031722597.1"/>
</dbReference>
<reference evidence="2" key="1">
    <citation type="journal article" date="2015" name="PLoS Genet.">
        <title>The dynamic genome and transcriptome of the human fungal pathogen Blastomyces and close relative Emmonsia.</title>
        <authorList>
            <person name="Munoz J.F."/>
            <person name="Gauthier G.M."/>
            <person name="Desjardins C.A."/>
            <person name="Gallo J.E."/>
            <person name="Holder J."/>
            <person name="Sullivan T.D."/>
            <person name="Marty A.J."/>
            <person name="Carmen J.C."/>
            <person name="Chen Z."/>
            <person name="Ding L."/>
            <person name="Gujja S."/>
            <person name="Magrini V."/>
            <person name="Misas E."/>
            <person name="Mitreva M."/>
            <person name="Priest M."/>
            <person name="Saif S."/>
            <person name="Whiston E.A."/>
            <person name="Young S."/>
            <person name="Zeng Q."/>
            <person name="Goldman W.E."/>
            <person name="Mardis E.R."/>
            <person name="Taylor J.W."/>
            <person name="McEwen J.G."/>
            <person name="Clay O.K."/>
            <person name="Klein B.S."/>
            <person name="Cuomo C.A."/>
        </authorList>
    </citation>
    <scope>NUCLEOTIDE SEQUENCE [LARGE SCALE GENOMIC DNA]</scope>
    <source>
        <strain evidence="2">SLH14081</strain>
    </source>
</reference>
<dbReference type="OrthoDB" id="5421195at2759"/>
<gene>
    <name evidence="1" type="ORF">BDBG_06409</name>
</gene>
<dbReference type="AlphaFoldDB" id="A0A179UTM3"/>
<protein>
    <submittedName>
        <fullName evidence="1">Uncharacterized protein</fullName>
    </submittedName>
</protein>
<dbReference type="GeneID" id="8503486"/>
<dbReference type="InterPro" id="IPR022198">
    <property type="entry name" value="DUF3723"/>
</dbReference>
<dbReference type="Proteomes" id="UP000002038">
    <property type="component" value="Unassembled WGS sequence"/>
</dbReference>
<evidence type="ECO:0000313" key="1">
    <source>
        <dbReference type="EMBL" id="OAT10589.1"/>
    </source>
</evidence>
<keyword evidence="2" id="KW-1185">Reference proteome</keyword>
<sequence length="101" mass="11663">MERPVRIYEKQDCLREEPIHFIPALIPRETLNRTLILSRREPQELFLVGEEPPDLELPEGPKLRVLTGRHRLLASQQFLGVVDGSCTMRVSAPVPRPRLED</sequence>
<organism evidence="1 2">
    <name type="scientific">Blastomyces gilchristii (strain SLH14081)</name>
    <name type="common">Blastomyces dermatitidis</name>
    <dbReference type="NCBI Taxonomy" id="559298"/>
    <lineage>
        <taxon>Eukaryota</taxon>
        <taxon>Fungi</taxon>
        <taxon>Dikarya</taxon>
        <taxon>Ascomycota</taxon>
        <taxon>Pezizomycotina</taxon>
        <taxon>Eurotiomycetes</taxon>
        <taxon>Eurotiomycetidae</taxon>
        <taxon>Onygenales</taxon>
        <taxon>Ajellomycetaceae</taxon>
        <taxon>Blastomyces</taxon>
    </lineage>
</organism>